<dbReference type="RefSeq" id="WP_013011626.1">
    <property type="nucleotide sequence ID" value="NC_013943.1"/>
</dbReference>
<dbReference type="FunFam" id="3.20.20.140:FF:000005">
    <property type="entry name" value="TatD family hydrolase"/>
    <property type="match status" value="1"/>
</dbReference>
<dbReference type="AlphaFoldDB" id="D4H3M2"/>
<dbReference type="GO" id="GO:0046872">
    <property type="term" value="F:metal ion binding"/>
    <property type="evidence" value="ECO:0007669"/>
    <property type="project" value="UniProtKB-KW"/>
</dbReference>
<dbReference type="Proteomes" id="UP000002012">
    <property type="component" value="Chromosome"/>
</dbReference>
<dbReference type="PANTHER" id="PTHR46124:SF2">
    <property type="entry name" value="D-AMINOACYL-TRNA DEACYLASE"/>
    <property type="match status" value="1"/>
</dbReference>
<name>D4H3M2_DENA2</name>
<dbReference type="PANTHER" id="PTHR46124">
    <property type="entry name" value="D-AMINOACYL-TRNA DEACYLASE"/>
    <property type="match status" value="1"/>
</dbReference>
<dbReference type="InterPro" id="IPR032466">
    <property type="entry name" value="Metal_Hydrolase"/>
</dbReference>
<evidence type="ECO:0000313" key="5">
    <source>
        <dbReference type="EMBL" id="ADD69124.1"/>
    </source>
</evidence>
<feature type="binding site" evidence="4">
    <location>
        <position position="117"/>
    </location>
    <ligand>
        <name>a divalent metal cation</name>
        <dbReference type="ChEBI" id="CHEBI:60240"/>
        <label>1</label>
    </ligand>
</feature>
<dbReference type="GO" id="GO:0016788">
    <property type="term" value="F:hydrolase activity, acting on ester bonds"/>
    <property type="evidence" value="ECO:0007669"/>
    <property type="project" value="InterPro"/>
</dbReference>
<evidence type="ECO:0000256" key="3">
    <source>
        <dbReference type="ARBA" id="ARBA00022801"/>
    </source>
</evidence>
<dbReference type="PaxDb" id="522772-Dacet_2362"/>
<feature type="binding site" evidence="4">
    <location>
        <position position="31"/>
    </location>
    <ligand>
        <name>a divalent metal cation</name>
        <dbReference type="ChEBI" id="CHEBI:60240"/>
        <label>1</label>
    </ligand>
</feature>
<keyword evidence="2 4" id="KW-0479">Metal-binding</keyword>
<dbReference type="GO" id="GO:0005829">
    <property type="term" value="C:cytosol"/>
    <property type="evidence" value="ECO:0007669"/>
    <property type="project" value="TreeGrafter"/>
</dbReference>
<dbReference type="eggNOG" id="COG0084">
    <property type="taxonomic scope" value="Bacteria"/>
</dbReference>
<dbReference type="SUPFAM" id="SSF51556">
    <property type="entry name" value="Metallo-dependent hydrolases"/>
    <property type="match status" value="1"/>
</dbReference>
<keyword evidence="3 5" id="KW-0378">Hydrolase</keyword>
<dbReference type="Pfam" id="PF01026">
    <property type="entry name" value="TatD_DNase"/>
    <property type="match status" value="1"/>
</dbReference>
<dbReference type="FunCoup" id="D4H3M2">
    <property type="interactions" value="445"/>
</dbReference>
<feature type="binding site" evidence="4">
    <location>
        <position position="229"/>
    </location>
    <ligand>
        <name>a divalent metal cation</name>
        <dbReference type="ChEBI" id="CHEBI:60240"/>
        <label>1</label>
    </ligand>
</feature>
<organism evidence="5 6">
    <name type="scientific">Denitrovibrio acetiphilus (strain DSM 12809 / NBRC 114555 / N2460)</name>
    <dbReference type="NCBI Taxonomy" id="522772"/>
    <lineage>
        <taxon>Bacteria</taxon>
        <taxon>Pseudomonadati</taxon>
        <taxon>Deferribacterota</taxon>
        <taxon>Deferribacteres</taxon>
        <taxon>Deferribacterales</taxon>
        <taxon>Geovibrionaceae</taxon>
        <taxon>Denitrovibrio</taxon>
    </lineage>
</organism>
<dbReference type="NCBIfam" id="TIGR00010">
    <property type="entry name" value="YchF/TatD family DNA exonuclease"/>
    <property type="match status" value="1"/>
</dbReference>
<reference evidence="5 6" key="1">
    <citation type="journal article" date="2010" name="Stand. Genomic Sci.">
        <title>Complete genome sequence of Denitrovibrio acetiphilus type strain (N2460).</title>
        <authorList>
            <person name="Kiss H."/>
            <person name="Lang E."/>
            <person name="Lapidus A."/>
            <person name="Copeland A."/>
            <person name="Nolan M."/>
            <person name="Glavina Del Rio T."/>
            <person name="Chen F."/>
            <person name="Lucas S."/>
            <person name="Tice H."/>
            <person name="Cheng J.F."/>
            <person name="Han C."/>
            <person name="Goodwin L."/>
            <person name="Pitluck S."/>
            <person name="Liolios K."/>
            <person name="Pati A."/>
            <person name="Ivanova N."/>
            <person name="Mavromatis K."/>
            <person name="Chen A."/>
            <person name="Palaniappan K."/>
            <person name="Land M."/>
            <person name="Hauser L."/>
            <person name="Chang Y.J."/>
            <person name="Jeffries C.D."/>
            <person name="Detter J.C."/>
            <person name="Brettin T."/>
            <person name="Spring S."/>
            <person name="Rohde M."/>
            <person name="Goker M."/>
            <person name="Woyke T."/>
            <person name="Bristow J."/>
            <person name="Eisen J.A."/>
            <person name="Markowitz V."/>
            <person name="Hugenholtz P."/>
            <person name="Kyrpides N.C."/>
            <person name="Klenk H.P."/>
        </authorList>
    </citation>
    <scope>NUCLEOTIDE SEQUENCE [LARGE SCALE GENOMIC DNA]</scope>
    <source>
        <strain evidence="6">DSM 12809 / NBRC 114555 / N2460</strain>
    </source>
</reference>
<feature type="binding site" evidence="4">
    <location>
        <position position="33"/>
    </location>
    <ligand>
        <name>a divalent metal cation</name>
        <dbReference type="ChEBI" id="CHEBI:60240"/>
        <label>1</label>
    </ligand>
</feature>
<feature type="binding site" evidence="4">
    <location>
        <position position="179"/>
    </location>
    <ligand>
        <name>a divalent metal cation</name>
        <dbReference type="ChEBI" id="CHEBI:60240"/>
        <label>2</label>
    </ligand>
</feature>
<dbReference type="InterPro" id="IPR018228">
    <property type="entry name" value="DNase_TatD-rel_CS"/>
</dbReference>
<evidence type="ECO:0000313" key="6">
    <source>
        <dbReference type="Proteomes" id="UP000002012"/>
    </source>
</evidence>
<evidence type="ECO:0000256" key="2">
    <source>
        <dbReference type="ARBA" id="ARBA00022723"/>
    </source>
</evidence>
<gene>
    <name evidence="5" type="ordered locus">Dacet_2362</name>
</gene>
<dbReference type="InterPro" id="IPR015991">
    <property type="entry name" value="TatD/YcfH-like"/>
</dbReference>
<dbReference type="STRING" id="522772.Dacet_2362"/>
<accession>D4H3M2</accession>
<dbReference type="Gene3D" id="3.20.20.140">
    <property type="entry name" value="Metal-dependent hydrolases"/>
    <property type="match status" value="1"/>
</dbReference>
<dbReference type="PIRSF" id="PIRSF005902">
    <property type="entry name" value="DNase_TatD"/>
    <property type="match status" value="1"/>
</dbReference>
<dbReference type="PROSITE" id="PS01091">
    <property type="entry name" value="TATD_3"/>
    <property type="match status" value="1"/>
</dbReference>
<dbReference type="HOGENOM" id="CLU_031506_4_2_0"/>
<dbReference type="CDD" id="cd01310">
    <property type="entry name" value="TatD_DNAse"/>
    <property type="match status" value="1"/>
</dbReference>
<dbReference type="KEGG" id="dap:Dacet_2362"/>
<feature type="binding site" evidence="4">
    <location>
        <position position="153"/>
    </location>
    <ligand>
        <name>a divalent metal cation</name>
        <dbReference type="ChEBI" id="CHEBI:60240"/>
        <label>2</label>
    </ligand>
</feature>
<protein>
    <submittedName>
        <fullName evidence="5">Hydrolase, TatD family</fullName>
    </submittedName>
</protein>
<dbReference type="EMBL" id="CP001968">
    <property type="protein sequence ID" value="ADD69124.1"/>
    <property type="molecule type" value="Genomic_DNA"/>
</dbReference>
<proteinExistence type="inferred from homology"/>
<dbReference type="InterPro" id="IPR001130">
    <property type="entry name" value="TatD-like"/>
</dbReference>
<sequence length="279" mass="31581">MIKKRGSLKDQEFLASLKEAVEAGARFTDTHCHIHFSPLADELDDVSERAAERGVHRMVTVGIDLKDSEQALLTSRKSEKIFFTAGVHPHDAEEFNICQLGRFEEILSDPKAVAVGEIGLDYYRNHSAHDRQREVFATFLDMAVGLNKPVVIHNRESDKDCVDVMSAVVRGRERNGVIHCFSGDRGLQKWALDNGFYISYAGPVTYNSSDHLRDTVQYVPLDRLLIETDCPYLSPEPYRGRTNEPAHVVYTAKQICDIIDVNLYDFAVQLEKNYTQLFG</sequence>
<keyword evidence="6" id="KW-1185">Reference proteome</keyword>
<comment type="similarity">
    <text evidence="1">Belongs to the metallo-dependent hydrolases superfamily. TatD-type hydrolase family.</text>
</comment>
<dbReference type="OrthoDB" id="9810005at2"/>
<evidence type="ECO:0000256" key="4">
    <source>
        <dbReference type="PIRSR" id="PIRSR005902-1"/>
    </source>
</evidence>
<evidence type="ECO:0000256" key="1">
    <source>
        <dbReference type="ARBA" id="ARBA00009275"/>
    </source>
</evidence>
<dbReference type="GO" id="GO:0004536">
    <property type="term" value="F:DNA nuclease activity"/>
    <property type="evidence" value="ECO:0007669"/>
    <property type="project" value="InterPro"/>
</dbReference>
<dbReference type="InParanoid" id="D4H3M2"/>